<dbReference type="Proteomes" id="UP000199288">
    <property type="component" value="Unassembled WGS sequence"/>
</dbReference>
<gene>
    <name evidence="1" type="ORF">SAMN02910418_02103</name>
</gene>
<protein>
    <recommendedName>
        <fullName evidence="3">DUF4439 domain-containing protein</fullName>
    </recommendedName>
</protein>
<reference evidence="2" key="1">
    <citation type="submission" date="2016-10" db="EMBL/GenBank/DDBJ databases">
        <authorList>
            <person name="Varghese N."/>
            <person name="Submissions S."/>
        </authorList>
    </citation>
    <scope>NUCLEOTIDE SEQUENCE [LARGE SCALE GENOMIC DNA]</scope>
    <source>
        <strain evidence="2">KPR-1</strain>
    </source>
</reference>
<organism evidence="1 2">
    <name type="scientific">Bowdeniella nasicola</name>
    <dbReference type="NCBI Taxonomy" id="208480"/>
    <lineage>
        <taxon>Bacteria</taxon>
        <taxon>Bacillati</taxon>
        <taxon>Actinomycetota</taxon>
        <taxon>Actinomycetes</taxon>
        <taxon>Actinomycetales</taxon>
        <taxon>Actinomycetaceae</taxon>
        <taxon>Bowdeniella</taxon>
    </lineage>
</organism>
<evidence type="ECO:0000313" key="1">
    <source>
        <dbReference type="EMBL" id="SEA65608.1"/>
    </source>
</evidence>
<sequence length="269" mass="27687">MALGCALLLGGCALRFDMPAPTPEPPSAEETLRQEAAIALQALAAASPEALGDEQAADRYRTRVELVGGVWQACPTDASEQECEALPTPPAIPPVTTSEQAIAQRTAAATALKQLAGEDTSSGVVAAGMLPALLAEFSAEDAPVELPDWGSGRWTTSAAVVEALDWGAWQLEALGARSGDKESVTLARSYRAAVAAPQASGVSGVRPPSIYVTEQLSRAEIIQRSAAAVAGALPDLAVAERGAVMSYLTEATRQLATAKIEVPASWLAG</sequence>
<dbReference type="EMBL" id="FNQV01000014">
    <property type="protein sequence ID" value="SEA65608.1"/>
    <property type="molecule type" value="Genomic_DNA"/>
</dbReference>
<evidence type="ECO:0000313" key="2">
    <source>
        <dbReference type="Proteomes" id="UP000199288"/>
    </source>
</evidence>
<proteinExistence type="predicted"/>
<accession>A0A1H4CZ65</accession>
<evidence type="ECO:0008006" key="3">
    <source>
        <dbReference type="Google" id="ProtNLM"/>
    </source>
</evidence>
<keyword evidence="2" id="KW-1185">Reference proteome</keyword>
<name>A0A1H4CZ65_9ACTO</name>
<dbReference type="AlphaFoldDB" id="A0A1H4CZ65"/>